<organism evidence="2 3">
    <name type="scientific">Cyclotella atomus</name>
    <dbReference type="NCBI Taxonomy" id="382360"/>
    <lineage>
        <taxon>Eukaryota</taxon>
        <taxon>Sar</taxon>
        <taxon>Stramenopiles</taxon>
        <taxon>Ochrophyta</taxon>
        <taxon>Bacillariophyta</taxon>
        <taxon>Coscinodiscophyceae</taxon>
        <taxon>Thalassiosirophycidae</taxon>
        <taxon>Stephanodiscales</taxon>
        <taxon>Stephanodiscaceae</taxon>
        <taxon>Cyclotella</taxon>
    </lineage>
</organism>
<evidence type="ECO:0000313" key="3">
    <source>
        <dbReference type="Proteomes" id="UP001530400"/>
    </source>
</evidence>
<dbReference type="Proteomes" id="UP001530400">
    <property type="component" value="Unassembled WGS sequence"/>
</dbReference>
<reference evidence="2 3" key="1">
    <citation type="submission" date="2024-10" db="EMBL/GenBank/DDBJ databases">
        <title>Updated reference genomes for cyclostephanoid diatoms.</title>
        <authorList>
            <person name="Roberts W.R."/>
            <person name="Alverson A.J."/>
        </authorList>
    </citation>
    <scope>NUCLEOTIDE SEQUENCE [LARGE SCALE GENOMIC DNA]</scope>
    <source>
        <strain evidence="2 3">AJA010-31</strain>
    </source>
</reference>
<evidence type="ECO:0000313" key="2">
    <source>
        <dbReference type="EMBL" id="KAL3773354.1"/>
    </source>
</evidence>
<name>A0ABD3NCL1_9STRA</name>
<feature type="region of interest" description="Disordered" evidence="1">
    <location>
        <begin position="174"/>
        <end position="221"/>
    </location>
</feature>
<accession>A0ABD3NCL1</accession>
<comment type="caution">
    <text evidence="2">The sequence shown here is derived from an EMBL/GenBank/DDBJ whole genome shotgun (WGS) entry which is preliminary data.</text>
</comment>
<sequence length="242" mass="26523">MLPPLTSLKLIGLICPCFDSDSAARIAAWSLSTVRVRWNRNATSNSASGVSGSVSGFISSMFSSGNATTSTNETENEVHLGTMVVTDTSNGPSLNIDSDISIPLRHIRSIDAFTSDPNSIDIQPSEKSSEGTIHIQILTEEGADVDDSVKNEVLDNLQILVEWERRRQDTLAEQGISEEDQYPESAASKSNILSDQAKKMQHFAQREIEMQKTKREREARKAKYVKDAGGLKYTAIAMANRS</sequence>
<dbReference type="EMBL" id="JALLPJ020001237">
    <property type="protein sequence ID" value="KAL3773354.1"/>
    <property type="molecule type" value="Genomic_DNA"/>
</dbReference>
<proteinExistence type="predicted"/>
<feature type="compositionally biased region" description="Basic and acidic residues" evidence="1">
    <location>
        <begin position="204"/>
        <end position="221"/>
    </location>
</feature>
<gene>
    <name evidence="2" type="ORF">ACHAWO_011003</name>
</gene>
<dbReference type="AlphaFoldDB" id="A0ABD3NCL1"/>
<keyword evidence="3" id="KW-1185">Reference proteome</keyword>
<protein>
    <submittedName>
        <fullName evidence="2">Uncharacterized protein</fullName>
    </submittedName>
</protein>
<evidence type="ECO:0000256" key="1">
    <source>
        <dbReference type="SAM" id="MobiDB-lite"/>
    </source>
</evidence>